<sequence length="427" mass="49273">MKSIIYNKLGETIHYDRLANGLEVFVLPKKGFHKTVATFTTKYGSVDNSFSVQGKSDFTQVPDGTAHFLEHKMFESEQGDVYHTFAKQGAFVNAFTGFTRTAYTLSATSNINRNLESLLDFVQEPYFTDETVEKEKGIIEQEIRMYEDNPDWRARFGILRNMYKSHPVKIDIAGTIASINQITKEDLYSCYNTFYHPNNMLFFVIGPVIPEKIMNLIQNNQQKKNFWEPENILRIFPDEGAEVNRKSCVMRLPVQTPKVFIGHKERDPGRQGQKLLKYELSLKVLLELMFGSSSEVYAKMYADGYLDKPFTFDYTNENGFGYSLIGGDSREPEIIASLINETIFRLKKEGIQKEDAQRVIKKELGSFLSAINSPQFIANQFTRYRFNEMDLFEVLPTLENLTEEDLTDVLHLHFSDESRTLLIVKEE</sequence>
<dbReference type="InterPro" id="IPR050361">
    <property type="entry name" value="MPP/UQCRC_Complex"/>
</dbReference>
<feature type="domain" description="Peptidase M16 N-terminal" evidence="1">
    <location>
        <begin position="63"/>
        <end position="175"/>
    </location>
</feature>
<dbReference type="InterPro" id="IPR007863">
    <property type="entry name" value="Peptidase_M16_C"/>
</dbReference>
<accession>A0ABU1QET0</accession>
<dbReference type="InterPro" id="IPR011765">
    <property type="entry name" value="Pept_M16_N"/>
</dbReference>
<proteinExistence type="predicted"/>
<organism evidence="3 4">
    <name type="scientific">Paenibacillus peoriae</name>
    <dbReference type="NCBI Taxonomy" id="59893"/>
    <lineage>
        <taxon>Bacteria</taxon>
        <taxon>Bacillati</taxon>
        <taxon>Bacillota</taxon>
        <taxon>Bacilli</taxon>
        <taxon>Bacillales</taxon>
        <taxon>Paenibacillaceae</taxon>
        <taxon>Paenibacillus</taxon>
    </lineage>
</organism>
<dbReference type="RefSeq" id="WP_068939896.1">
    <property type="nucleotide sequence ID" value="NZ_JAVDUG010000002.1"/>
</dbReference>
<evidence type="ECO:0000313" key="3">
    <source>
        <dbReference type="EMBL" id="MDR6777694.1"/>
    </source>
</evidence>
<keyword evidence="4" id="KW-1185">Reference proteome</keyword>
<dbReference type="PANTHER" id="PTHR11851:SF134">
    <property type="entry name" value="ZINC-DEPENDENT PROTEASE"/>
    <property type="match status" value="1"/>
</dbReference>
<dbReference type="Pfam" id="PF05193">
    <property type="entry name" value="Peptidase_M16_C"/>
    <property type="match status" value="1"/>
</dbReference>
<evidence type="ECO:0000259" key="1">
    <source>
        <dbReference type="Pfam" id="PF00675"/>
    </source>
</evidence>
<evidence type="ECO:0000259" key="2">
    <source>
        <dbReference type="Pfam" id="PF05193"/>
    </source>
</evidence>
<dbReference type="SUPFAM" id="SSF63411">
    <property type="entry name" value="LuxS/MPP-like metallohydrolase"/>
    <property type="match status" value="2"/>
</dbReference>
<dbReference type="Proteomes" id="UP001266807">
    <property type="component" value="Unassembled WGS sequence"/>
</dbReference>
<protein>
    <submittedName>
        <fullName evidence="3">Zn-dependent peptidase</fullName>
    </submittedName>
</protein>
<name>A0ABU1QET0_9BACL</name>
<dbReference type="Gene3D" id="3.30.830.10">
    <property type="entry name" value="Metalloenzyme, LuxS/M16 peptidase-like"/>
    <property type="match status" value="2"/>
</dbReference>
<dbReference type="Pfam" id="PF00675">
    <property type="entry name" value="Peptidase_M16"/>
    <property type="match status" value="1"/>
</dbReference>
<evidence type="ECO:0000313" key="4">
    <source>
        <dbReference type="Proteomes" id="UP001266807"/>
    </source>
</evidence>
<dbReference type="InterPro" id="IPR011249">
    <property type="entry name" value="Metalloenz_LuxS/M16"/>
</dbReference>
<feature type="domain" description="Peptidase M16 C-terminal" evidence="2">
    <location>
        <begin position="182"/>
        <end position="361"/>
    </location>
</feature>
<reference evidence="3 4" key="1">
    <citation type="submission" date="2023-07" db="EMBL/GenBank/DDBJ databases">
        <title>Sorghum-associated microbial communities from plants grown in Nebraska, USA.</title>
        <authorList>
            <person name="Schachtman D."/>
        </authorList>
    </citation>
    <scope>NUCLEOTIDE SEQUENCE [LARGE SCALE GENOMIC DNA]</scope>
    <source>
        <strain evidence="3 4">BE143</strain>
    </source>
</reference>
<dbReference type="PANTHER" id="PTHR11851">
    <property type="entry name" value="METALLOPROTEASE"/>
    <property type="match status" value="1"/>
</dbReference>
<comment type="caution">
    <text evidence="3">The sequence shown here is derived from an EMBL/GenBank/DDBJ whole genome shotgun (WGS) entry which is preliminary data.</text>
</comment>
<dbReference type="NCBIfam" id="NF047421">
    <property type="entry name" value="YfmH_fam"/>
    <property type="match status" value="1"/>
</dbReference>
<dbReference type="EMBL" id="JAVDUG010000002">
    <property type="protein sequence ID" value="MDR6777694.1"/>
    <property type="molecule type" value="Genomic_DNA"/>
</dbReference>
<gene>
    <name evidence="3" type="ORF">J2W98_001956</name>
</gene>